<feature type="transmembrane region" description="Helical" evidence="8">
    <location>
        <begin position="52"/>
        <end position="76"/>
    </location>
</feature>
<evidence type="ECO:0000256" key="1">
    <source>
        <dbReference type="ARBA" id="ARBA00004651"/>
    </source>
</evidence>
<keyword evidence="6 8" id="KW-1133">Transmembrane helix</keyword>
<evidence type="ECO:0000256" key="4">
    <source>
        <dbReference type="ARBA" id="ARBA00022741"/>
    </source>
</evidence>
<feature type="transmembrane region" description="Helical" evidence="8">
    <location>
        <begin position="260"/>
        <end position="283"/>
    </location>
</feature>
<dbReference type="SUPFAM" id="SSF52540">
    <property type="entry name" value="P-loop containing nucleoside triphosphate hydrolases"/>
    <property type="match status" value="1"/>
</dbReference>
<keyword evidence="7 8" id="KW-0472">Membrane</keyword>
<keyword evidence="2" id="KW-0813">Transport</keyword>
<dbReference type="InterPro" id="IPR003439">
    <property type="entry name" value="ABC_transporter-like_ATP-bd"/>
</dbReference>
<dbReference type="SMART" id="SM00382">
    <property type="entry name" value="AAA"/>
    <property type="match status" value="1"/>
</dbReference>
<dbReference type="GO" id="GO:0016887">
    <property type="term" value="F:ATP hydrolysis activity"/>
    <property type="evidence" value="ECO:0007669"/>
    <property type="project" value="InterPro"/>
</dbReference>
<comment type="subcellular location">
    <subcellularLocation>
        <location evidence="1">Cell membrane</location>
        <topology evidence="1">Multi-pass membrane protein</topology>
    </subcellularLocation>
</comment>
<organism evidence="11 12">
    <name type="scientific">Megasphaera stantonii</name>
    <dbReference type="NCBI Taxonomy" id="2144175"/>
    <lineage>
        <taxon>Bacteria</taxon>
        <taxon>Bacillati</taxon>
        <taxon>Bacillota</taxon>
        <taxon>Negativicutes</taxon>
        <taxon>Veillonellales</taxon>
        <taxon>Veillonellaceae</taxon>
        <taxon>Megasphaera</taxon>
    </lineage>
</organism>
<evidence type="ECO:0000256" key="5">
    <source>
        <dbReference type="ARBA" id="ARBA00022840"/>
    </source>
</evidence>
<dbReference type="PROSITE" id="PS50929">
    <property type="entry name" value="ABC_TM1F"/>
    <property type="match status" value="1"/>
</dbReference>
<dbReference type="SUPFAM" id="SSF90123">
    <property type="entry name" value="ABC transporter transmembrane region"/>
    <property type="match status" value="1"/>
</dbReference>
<proteinExistence type="predicted"/>
<protein>
    <submittedName>
        <fullName evidence="11">ABC transporter ATP-binding protein</fullName>
    </submittedName>
</protein>
<evidence type="ECO:0000256" key="6">
    <source>
        <dbReference type="ARBA" id="ARBA00022989"/>
    </source>
</evidence>
<evidence type="ECO:0000313" key="12">
    <source>
        <dbReference type="Proteomes" id="UP000254337"/>
    </source>
</evidence>
<dbReference type="InterPro" id="IPR003593">
    <property type="entry name" value="AAA+_ATPase"/>
</dbReference>
<dbReference type="PANTHER" id="PTHR43394:SF1">
    <property type="entry name" value="ATP-BINDING CASSETTE SUB-FAMILY B MEMBER 10, MITOCHONDRIAL"/>
    <property type="match status" value="1"/>
</dbReference>
<dbReference type="Gene3D" id="3.40.50.300">
    <property type="entry name" value="P-loop containing nucleotide triphosphate hydrolases"/>
    <property type="match status" value="1"/>
</dbReference>
<evidence type="ECO:0000256" key="7">
    <source>
        <dbReference type="ARBA" id="ARBA00023136"/>
    </source>
</evidence>
<keyword evidence="4" id="KW-0547">Nucleotide-binding</keyword>
<dbReference type="PROSITE" id="PS50893">
    <property type="entry name" value="ABC_TRANSPORTER_2"/>
    <property type="match status" value="1"/>
</dbReference>
<feature type="transmembrane region" description="Helical" evidence="8">
    <location>
        <begin position="12"/>
        <end position="40"/>
    </location>
</feature>
<feature type="transmembrane region" description="Helical" evidence="8">
    <location>
        <begin position="157"/>
        <end position="174"/>
    </location>
</feature>
<feature type="transmembrane region" description="Helical" evidence="8">
    <location>
        <begin position="133"/>
        <end position="151"/>
    </location>
</feature>
<dbReference type="Pfam" id="PF00005">
    <property type="entry name" value="ABC_tran"/>
    <property type="match status" value="1"/>
</dbReference>
<dbReference type="Proteomes" id="UP000254337">
    <property type="component" value="Chromosome"/>
</dbReference>
<dbReference type="GO" id="GO:0015421">
    <property type="term" value="F:ABC-type oligopeptide transporter activity"/>
    <property type="evidence" value="ECO:0007669"/>
    <property type="project" value="TreeGrafter"/>
</dbReference>
<evidence type="ECO:0000259" key="10">
    <source>
        <dbReference type="PROSITE" id="PS50929"/>
    </source>
</evidence>
<evidence type="ECO:0000256" key="3">
    <source>
        <dbReference type="ARBA" id="ARBA00022692"/>
    </source>
</evidence>
<dbReference type="CDD" id="cd03251">
    <property type="entry name" value="ABCC_MsbA"/>
    <property type="match status" value="1"/>
</dbReference>
<dbReference type="FunFam" id="3.40.50.300:FF:000287">
    <property type="entry name" value="Multidrug ABC transporter ATP-binding protein"/>
    <property type="match status" value="1"/>
</dbReference>
<keyword evidence="5 11" id="KW-0067">ATP-binding</keyword>
<dbReference type="PROSITE" id="PS00211">
    <property type="entry name" value="ABC_TRANSPORTER_1"/>
    <property type="match status" value="1"/>
</dbReference>
<dbReference type="Gene3D" id="1.20.1560.10">
    <property type="entry name" value="ABC transporter type 1, transmembrane domain"/>
    <property type="match status" value="1"/>
</dbReference>
<dbReference type="InterPro" id="IPR039421">
    <property type="entry name" value="Type_1_exporter"/>
</dbReference>
<feature type="domain" description="ABC transmembrane type-1" evidence="10">
    <location>
        <begin position="16"/>
        <end position="298"/>
    </location>
</feature>
<name>A0A346AX37_9FIRM</name>
<dbReference type="InterPro" id="IPR027417">
    <property type="entry name" value="P-loop_NTPase"/>
</dbReference>
<dbReference type="PANTHER" id="PTHR43394">
    <property type="entry name" value="ATP-DEPENDENT PERMEASE MDL1, MITOCHONDRIAL"/>
    <property type="match status" value="1"/>
</dbReference>
<feature type="domain" description="ABC transporter" evidence="9">
    <location>
        <begin position="332"/>
        <end position="566"/>
    </location>
</feature>
<evidence type="ECO:0000313" key="11">
    <source>
        <dbReference type="EMBL" id="AXL20430.1"/>
    </source>
</evidence>
<dbReference type="EMBL" id="CP029462">
    <property type="protein sequence ID" value="AXL20430.1"/>
    <property type="molecule type" value="Genomic_DNA"/>
</dbReference>
<dbReference type="InterPro" id="IPR011527">
    <property type="entry name" value="ABC1_TM_dom"/>
</dbReference>
<dbReference type="GO" id="GO:0005524">
    <property type="term" value="F:ATP binding"/>
    <property type="evidence" value="ECO:0007669"/>
    <property type="project" value="UniProtKB-KW"/>
</dbReference>
<keyword evidence="12" id="KW-1185">Reference proteome</keyword>
<accession>A0A346AX37</accession>
<dbReference type="InterPro" id="IPR036640">
    <property type="entry name" value="ABC1_TM_sf"/>
</dbReference>
<dbReference type="RefSeq" id="WP_107195902.1">
    <property type="nucleotide sequence ID" value="NZ_CP029462.1"/>
</dbReference>
<feature type="transmembrane region" description="Helical" evidence="8">
    <location>
        <begin position="233"/>
        <end position="254"/>
    </location>
</feature>
<keyword evidence="3 8" id="KW-0812">Transmembrane</keyword>
<dbReference type="InterPro" id="IPR017871">
    <property type="entry name" value="ABC_transporter-like_CS"/>
</dbReference>
<sequence length="570" mass="63968">MKRLWACYAPYHTILFFVIAGSVLTAGLEISFPMIVRYILEDILPAGDMLRLVHTAAVLFILYVVCLCSSFCVSYFGRSMGTHIENDLRCRLFSHIESMSFSFFDNAKTGQLLSRIISDISEIGDLVFQMPNLIMVCLITMCGSAFFLFYINWQLAIFVLFLILLKTAGTMILNRRMKETFRTAREKMGLVSSQAMESLNAIRLVQSFCNEAVELKKFVAASDKLRRAQQRTFMFEAYLTSSIIFFSNLTNLVIIAAGSFFIMLGVMSLGDLVAFLMYLMVFIRPIMQLTMLTERYQRGLAGYRRYEELMAVAPAVADGADAVAAGTIEGRVAFEDVSFSYNGKDPVLRRFSLDIPRGKTVAIVGPTGAGKSSVASLLLRFYDIQAGCITLDGRDIRQYTLSSLRRSIGIVQQDVFLFSDSIRENIAYGRPDATEQEIIEAAKLADAHEFIMKLPDGYDSAIGERGVKLSGGQKQRLAIARVFLKNPPVLILDEATSALDNETERKIQQALQDLSHNRTTLVIAHRLATIRHADRIVVLTKDGICEEGTHDELMECKGLYYDLYMSQFDK</sequence>
<gene>
    <name evidence="11" type="ORF">DKB62_01950</name>
</gene>
<reference evidence="11 12" key="1">
    <citation type="submission" date="2018-05" db="EMBL/GenBank/DDBJ databases">
        <title>Complete genome sequence of Megasphaera sp. AJH120T, isolated from the ceca of a chicken.</title>
        <authorList>
            <person name="Maki J."/>
            <person name="Looft T."/>
        </authorList>
    </citation>
    <scope>NUCLEOTIDE SEQUENCE [LARGE SCALE GENOMIC DNA]</scope>
    <source>
        <strain evidence="11 12">AJH120</strain>
    </source>
</reference>
<dbReference type="KEGG" id="meg:DKB62_01950"/>
<evidence type="ECO:0000259" key="9">
    <source>
        <dbReference type="PROSITE" id="PS50893"/>
    </source>
</evidence>
<evidence type="ECO:0000256" key="2">
    <source>
        <dbReference type="ARBA" id="ARBA00022448"/>
    </source>
</evidence>
<dbReference type="AlphaFoldDB" id="A0A346AX37"/>
<dbReference type="GO" id="GO:0005886">
    <property type="term" value="C:plasma membrane"/>
    <property type="evidence" value="ECO:0007669"/>
    <property type="project" value="UniProtKB-SubCell"/>
</dbReference>
<evidence type="ECO:0000256" key="8">
    <source>
        <dbReference type="SAM" id="Phobius"/>
    </source>
</evidence>
<dbReference type="Pfam" id="PF00664">
    <property type="entry name" value="ABC_membrane"/>
    <property type="match status" value="1"/>
</dbReference>
<dbReference type="OrthoDB" id="9762778at2"/>
<dbReference type="CDD" id="cd18549">
    <property type="entry name" value="ABC_6TM_YwjA_like"/>
    <property type="match status" value="1"/>
</dbReference>